<gene>
    <name evidence="6" type="ordered locus">Dole_3082</name>
</gene>
<dbReference type="Proteomes" id="UP000008561">
    <property type="component" value="Chromosome"/>
</dbReference>
<dbReference type="HOGENOM" id="CLU_104196_0_0_7"/>
<keyword evidence="2 5" id="KW-0812">Transmembrane</keyword>
<proteinExistence type="predicted"/>
<organism evidence="6 7">
    <name type="scientific">Desulfosudis oleivorans (strain DSM 6200 / JCM 39069 / Hxd3)</name>
    <name type="common">Desulfococcus oleovorans</name>
    <dbReference type="NCBI Taxonomy" id="96561"/>
    <lineage>
        <taxon>Bacteria</taxon>
        <taxon>Pseudomonadati</taxon>
        <taxon>Thermodesulfobacteriota</taxon>
        <taxon>Desulfobacteria</taxon>
        <taxon>Desulfobacterales</taxon>
        <taxon>Desulfosudaceae</taxon>
        <taxon>Desulfosudis</taxon>
    </lineage>
</organism>
<keyword evidence="7" id="KW-1185">Reference proteome</keyword>
<protein>
    <recommendedName>
        <fullName evidence="8">DUF4870 domain-containing protein</fullName>
    </recommendedName>
</protein>
<keyword evidence="4 5" id="KW-0472">Membrane</keyword>
<sequence>MGFVEDIERLNRLRLEGAISEQEYQDAKAALLAQSRPAGEKLKQAIDGIAPDDNMWGIFIHLSQFCGYLVPLAGLVVPIVLWQIKKEDSPVIDRHGIVVTNWILTAFILGVVFGLLCFVLIGIPLMAALVVVSIIFPVIGAIKARKGEVWRYPLSIGFFKFR</sequence>
<evidence type="ECO:0000256" key="2">
    <source>
        <dbReference type="ARBA" id="ARBA00022692"/>
    </source>
</evidence>
<evidence type="ECO:0000256" key="5">
    <source>
        <dbReference type="SAM" id="Phobius"/>
    </source>
</evidence>
<feature type="transmembrane region" description="Helical" evidence="5">
    <location>
        <begin position="96"/>
        <end position="115"/>
    </location>
</feature>
<evidence type="ECO:0008006" key="8">
    <source>
        <dbReference type="Google" id="ProtNLM"/>
    </source>
</evidence>
<feature type="transmembrane region" description="Helical" evidence="5">
    <location>
        <begin position="58"/>
        <end position="84"/>
    </location>
</feature>
<dbReference type="STRING" id="96561.Dole_3082"/>
<name>A8ZZL3_DESOH</name>
<dbReference type="EMBL" id="CP000859">
    <property type="protein sequence ID" value="ABW68885.1"/>
    <property type="molecule type" value="Genomic_DNA"/>
</dbReference>
<evidence type="ECO:0000256" key="4">
    <source>
        <dbReference type="ARBA" id="ARBA00023136"/>
    </source>
</evidence>
<dbReference type="eggNOG" id="COG3296">
    <property type="taxonomic scope" value="Bacteria"/>
</dbReference>
<dbReference type="Pfam" id="PF09685">
    <property type="entry name" value="MamF_MmsF"/>
    <property type="match status" value="1"/>
</dbReference>
<feature type="transmembrane region" description="Helical" evidence="5">
    <location>
        <begin position="121"/>
        <end position="142"/>
    </location>
</feature>
<dbReference type="AlphaFoldDB" id="A8ZZL3"/>
<dbReference type="RefSeq" id="WP_012176496.1">
    <property type="nucleotide sequence ID" value="NC_009943.1"/>
</dbReference>
<dbReference type="KEGG" id="dol:Dole_3082"/>
<dbReference type="InterPro" id="IPR019109">
    <property type="entry name" value="MamF_MmsF"/>
</dbReference>
<evidence type="ECO:0000256" key="3">
    <source>
        <dbReference type="ARBA" id="ARBA00022989"/>
    </source>
</evidence>
<evidence type="ECO:0000313" key="7">
    <source>
        <dbReference type="Proteomes" id="UP000008561"/>
    </source>
</evidence>
<evidence type="ECO:0000256" key="1">
    <source>
        <dbReference type="ARBA" id="ARBA00004141"/>
    </source>
</evidence>
<reference evidence="6 7" key="1">
    <citation type="submission" date="2007-10" db="EMBL/GenBank/DDBJ databases">
        <title>Complete sequence of Desulfococcus oleovorans Hxd3.</title>
        <authorList>
            <consortium name="US DOE Joint Genome Institute"/>
            <person name="Copeland A."/>
            <person name="Lucas S."/>
            <person name="Lapidus A."/>
            <person name="Barry K."/>
            <person name="Glavina del Rio T."/>
            <person name="Dalin E."/>
            <person name="Tice H."/>
            <person name="Pitluck S."/>
            <person name="Kiss H."/>
            <person name="Brettin T."/>
            <person name="Bruce D."/>
            <person name="Detter J.C."/>
            <person name="Han C."/>
            <person name="Schmutz J."/>
            <person name="Larimer F."/>
            <person name="Land M."/>
            <person name="Hauser L."/>
            <person name="Kyrpides N."/>
            <person name="Kim E."/>
            <person name="Wawrik B."/>
            <person name="Richardson P."/>
        </authorList>
    </citation>
    <scope>NUCLEOTIDE SEQUENCE [LARGE SCALE GENOMIC DNA]</scope>
    <source>
        <strain evidence="7">DSM 6200 / JCM 39069 / Hxd3</strain>
    </source>
</reference>
<evidence type="ECO:0000313" key="6">
    <source>
        <dbReference type="EMBL" id="ABW68885.1"/>
    </source>
</evidence>
<keyword evidence="3 5" id="KW-1133">Transmembrane helix</keyword>
<comment type="subcellular location">
    <subcellularLocation>
        <location evidence="1">Membrane</location>
        <topology evidence="1">Multi-pass membrane protein</topology>
    </subcellularLocation>
</comment>
<accession>A8ZZL3</accession>